<comment type="caution">
    <text evidence="1">The sequence shown here is derived from an EMBL/GenBank/DDBJ whole genome shotgun (WGS) entry which is preliminary data.</text>
</comment>
<dbReference type="EMBL" id="LSRS01000007">
    <property type="protein sequence ID" value="KAF1084110.1"/>
    <property type="molecule type" value="Genomic_DNA"/>
</dbReference>
<accession>A0A9D2WN88</accession>
<organism evidence="1 2">
    <name type="scientific">Sporotomaculum syntrophicum</name>
    <dbReference type="NCBI Taxonomy" id="182264"/>
    <lineage>
        <taxon>Bacteria</taxon>
        <taxon>Bacillati</taxon>
        <taxon>Bacillota</taxon>
        <taxon>Clostridia</taxon>
        <taxon>Eubacteriales</taxon>
        <taxon>Desulfallaceae</taxon>
        <taxon>Sporotomaculum</taxon>
    </lineage>
</organism>
<dbReference type="Gene3D" id="3.50.30.50">
    <property type="entry name" value="Putative cyclase"/>
    <property type="match status" value="1"/>
</dbReference>
<gene>
    <name evidence="1" type="primary">kynB</name>
    <name evidence="1" type="ORF">SPSYN_02762</name>
</gene>
<protein>
    <submittedName>
        <fullName evidence="1">Kynurenine formamidase</fullName>
        <ecNumber evidence="1">3.5.1.9</ecNumber>
    </submittedName>
</protein>
<dbReference type="GO" id="GO:0004061">
    <property type="term" value="F:arylformamidase activity"/>
    <property type="evidence" value="ECO:0007669"/>
    <property type="project" value="UniProtKB-EC"/>
</dbReference>
<keyword evidence="2" id="KW-1185">Reference proteome</keyword>
<dbReference type="PANTHER" id="PTHR31118:SF12">
    <property type="entry name" value="CYCLASE-LIKE PROTEIN 2"/>
    <property type="match status" value="1"/>
</dbReference>
<dbReference type="SUPFAM" id="SSF102198">
    <property type="entry name" value="Putative cyclase"/>
    <property type="match status" value="1"/>
</dbReference>
<evidence type="ECO:0000313" key="2">
    <source>
        <dbReference type="Proteomes" id="UP000798488"/>
    </source>
</evidence>
<keyword evidence="1" id="KW-0378">Hydrolase</keyword>
<dbReference type="Pfam" id="PF04199">
    <property type="entry name" value="Cyclase"/>
    <property type="match status" value="1"/>
</dbReference>
<dbReference type="EC" id="3.5.1.9" evidence="1"/>
<dbReference type="PANTHER" id="PTHR31118">
    <property type="entry name" value="CYCLASE-LIKE PROTEIN 2"/>
    <property type="match status" value="1"/>
</dbReference>
<dbReference type="InterPro" id="IPR007325">
    <property type="entry name" value="KFase/CYL"/>
</dbReference>
<sequence length="208" mass="22560">MQFIDLTHTIKPDMPVYPGTAPPQLSEACSIAKDGYREKALAFYSHTGTHIDAPAHILTDGNTLDTLPAEHFYGKAIVLDVSHIPDLAKDCINLSLPNSIDFVIFYTGWYHKWGTSAFFTGFPTPSSETARYLAGLGIKGVGTDAISIDPAGATDFIIHKILLEHQILILENLTNLAGLVGQIFTLCCWPLKFADSDGAPIRAVAICD</sequence>
<reference evidence="1" key="1">
    <citation type="submission" date="2016-02" db="EMBL/GenBank/DDBJ databases">
        <title>Draft Genome Sequence of Sporotomaculum syntrophicum Strain FB, a Syntrophic Benzoate Degrader.</title>
        <authorList>
            <person name="Nobu M.K."/>
            <person name="Narihiro T."/>
            <person name="Qiu Y.-L."/>
            <person name="Ohashi A."/>
            <person name="Liu W.-T."/>
            <person name="Yuji S."/>
        </authorList>
    </citation>
    <scope>NUCLEOTIDE SEQUENCE</scope>
    <source>
        <strain evidence="1">FB</strain>
    </source>
</reference>
<proteinExistence type="predicted"/>
<name>A0A9D2WN88_9FIRM</name>
<dbReference type="RefSeq" id="WP_161823041.1">
    <property type="nucleotide sequence ID" value="NZ_LSRS01000007.1"/>
</dbReference>
<dbReference type="GO" id="GO:0019441">
    <property type="term" value="P:L-tryptophan catabolic process to kynurenine"/>
    <property type="evidence" value="ECO:0007669"/>
    <property type="project" value="InterPro"/>
</dbReference>
<dbReference type="Proteomes" id="UP000798488">
    <property type="component" value="Unassembled WGS sequence"/>
</dbReference>
<dbReference type="OrthoDB" id="9796085at2"/>
<dbReference type="InterPro" id="IPR037175">
    <property type="entry name" value="KFase_sf"/>
</dbReference>
<evidence type="ECO:0000313" key="1">
    <source>
        <dbReference type="EMBL" id="KAF1084110.1"/>
    </source>
</evidence>
<dbReference type="AlphaFoldDB" id="A0A9D2WN88"/>